<organism evidence="1 2">
    <name type="scientific">Pseudomonas nitroreducens</name>
    <dbReference type="NCBI Taxonomy" id="46680"/>
    <lineage>
        <taxon>Bacteria</taxon>
        <taxon>Pseudomonadati</taxon>
        <taxon>Pseudomonadota</taxon>
        <taxon>Gammaproteobacteria</taxon>
        <taxon>Pseudomonadales</taxon>
        <taxon>Pseudomonadaceae</taxon>
        <taxon>Pseudomonas</taxon>
    </lineage>
</organism>
<dbReference type="AlphaFoldDB" id="A0A6G6ITJ0"/>
<evidence type="ECO:0000313" key="2">
    <source>
        <dbReference type="Proteomes" id="UP000501063"/>
    </source>
</evidence>
<accession>A0A6G6ITJ0</accession>
<protein>
    <submittedName>
        <fullName evidence="1">Uncharacterized protein</fullName>
    </submittedName>
</protein>
<dbReference type="RefSeq" id="WP_024767739.1">
    <property type="nucleotide sequence ID" value="NZ_CP049140.1"/>
</dbReference>
<dbReference type="Proteomes" id="UP000501063">
    <property type="component" value="Chromosome"/>
</dbReference>
<name>A0A6G6ITJ0_PSENT</name>
<gene>
    <name evidence="1" type="ORF">G5B91_07635</name>
</gene>
<sequence length="582" mass="63254">MEFRPPIPRNLATWGWPWHGLILEPQSGDSYIQLPNGKTHTPPSTSISSMQGGHWSYLWDIGLPDREATPDEIEQGMAWWGRAILRNRGVGVGQVYGRIDMAGLAGSGSWPVLLDDGVAWVRLDASQAAGSAQFTLRFTFRRTIIGAAPIDPVEVTLPPADYGQGAGQPDVFTTRVESPSAQKAVIGPPGIYDFTPDGRSALAAFAAVYNLPFPNDGGHNLAGLLRIDISGPLAAPSVNVSVLHDRRSALGELVHEYSGGMRLATFDFAPREKVSEVQPEPVCGVTEYVTPGAIVENTTGLFQAYVGTDSATWGQKGALAAAWFEGGAVKEVRFDSMAVLTATSTTNDASSGEWRTRDTYVYSSATGQCERTETYNVDSRIIDFRARRVEDATYTLRLYAPDGGEQVTTLRRLSTMDGRFFPSDPAQTIDAQTSTVYQGGEEFETTSSSSPGILGGALRWGYQLTNDTPCYSLVNGYWQMSTLDHSVLFCSNKLVTLGQLERLNKAAKRGPYQVQYGQLVSPSGLISPGVTLTVPDTPPRPGVYENLAWRSVYVEQANKAAWNPITHEVCRHRLDVAGFGWV</sequence>
<evidence type="ECO:0000313" key="1">
    <source>
        <dbReference type="EMBL" id="QIE86140.1"/>
    </source>
</evidence>
<dbReference type="EMBL" id="CP049140">
    <property type="protein sequence ID" value="QIE86140.1"/>
    <property type="molecule type" value="Genomic_DNA"/>
</dbReference>
<dbReference type="KEGG" id="pnt:G5B91_07635"/>
<reference evidence="1 2" key="1">
    <citation type="submission" date="2020-02" db="EMBL/GenBank/DDBJ databases">
        <title>Integrative conjugative elements (ICEs) and plasmids drive adaptation of Pseudomonas nitroreducens strain HBP1 to wastewater environment.</title>
        <authorList>
            <person name="Sentchilo V."/>
            <person name="Carraro N."/>
            <person name="Bertelli C."/>
            <person name="van der Meer J.R."/>
        </authorList>
    </citation>
    <scope>NUCLEOTIDE SEQUENCE [LARGE SCALE GENOMIC DNA]</scope>
    <source>
        <strain evidence="1 2">HBP1</strain>
    </source>
</reference>
<proteinExistence type="predicted"/>